<proteinExistence type="inferred from homology"/>
<dbReference type="NCBIfam" id="TIGR03081">
    <property type="entry name" value="metmalonyl_epim"/>
    <property type="match status" value="1"/>
</dbReference>
<comment type="similarity">
    <text evidence="1">Belongs to the methylmalonyl-CoA epimerase family.</text>
</comment>
<dbReference type="Gene3D" id="3.10.180.10">
    <property type="entry name" value="2,3-Dihydroxybiphenyl 1,2-Dioxygenase, domain 1"/>
    <property type="match status" value="1"/>
</dbReference>
<dbReference type="EC" id="5.1.99.1" evidence="4"/>
<evidence type="ECO:0000259" key="3">
    <source>
        <dbReference type="PROSITE" id="PS51819"/>
    </source>
</evidence>
<dbReference type="EMBL" id="CAGS01000279">
    <property type="protein sequence ID" value="CCF84488.1"/>
    <property type="molecule type" value="Genomic_DNA"/>
</dbReference>
<dbReference type="SUPFAM" id="SSF54593">
    <property type="entry name" value="Glyoxalase/Bleomycin resistance protein/Dihydroxybiphenyl dioxygenase"/>
    <property type="match status" value="1"/>
</dbReference>
<dbReference type="RefSeq" id="WP_008478685.1">
    <property type="nucleotide sequence ID" value="NZ_CAGS01000279.1"/>
</dbReference>
<dbReference type="PANTHER" id="PTHR43048">
    <property type="entry name" value="METHYLMALONYL-COA EPIMERASE"/>
    <property type="match status" value="1"/>
</dbReference>
<protein>
    <submittedName>
        <fullName evidence="4">Methylmalonyl-CoA epimerase</fullName>
        <ecNumber evidence="4">5.1.99.1</ecNumber>
    </submittedName>
</protein>
<evidence type="ECO:0000256" key="2">
    <source>
        <dbReference type="ARBA" id="ARBA00022723"/>
    </source>
</evidence>
<reference evidence="4 5" key="1">
    <citation type="journal article" date="2012" name="ISME J.">
        <title>Nitrification expanded: discovery, physiology and genomics of a nitrite-oxidizing bacterium from the phylum Chloroflexi.</title>
        <authorList>
            <person name="Sorokin D.Y."/>
            <person name="Lucker S."/>
            <person name="Vejmelkova D."/>
            <person name="Kostrikina N.A."/>
            <person name="Kleerebezem R."/>
            <person name="Rijpstra W.I."/>
            <person name="Damste J.S."/>
            <person name="Le Paslier D."/>
            <person name="Muyzer G."/>
            <person name="Wagner M."/>
            <person name="van Loosdrecht M.C."/>
            <person name="Daims H."/>
        </authorList>
    </citation>
    <scope>NUCLEOTIDE SEQUENCE [LARGE SCALE GENOMIC DNA]</scope>
    <source>
        <strain evidence="5">none</strain>
    </source>
</reference>
<dbReference type="GO" id="GO:0046491">
    <property type="term" value="P:L-methylmalonyl-CoA metabolic process"/>
    <property type="evidence" value="ECO:0007669"/>
    <property type="project" value="TreeGrafter"/>
</dbReference>
<dbReference type="GO" id="GO:0046872">
    <property type="term" value="F:metal ion binding"/>
    <property type="evidence" value="ECO:0007669"/>
    <property type="project" value="UniProtKB-KW"/>
</dbReference>
<dbReference type="CDD" id="cd07249">
    <property type="entry name" value="MMCE"/>
    <property type="match status" value="1"/>
</dbReference>
<comment type="caution">
    <text evidence="4">The sequence shown here is derived from an EMBL/GenBank/DDBJ whole genome shotgun (WGS) entry which is preliminary data.</text>
</comment>
<dbReference type="GO" id="GO:0004493">
    <property type="term" value="F:methylmalonyl-CoA epimerase activity"/>
    <property type="evidence" value="ECO:0007669"/>
    <property type="project" value="UniProtKB-EC"/>
</dbReference>
<accession>I4EIH6</accession>
<evidence type="ECO:0000313" key="4">
    <source>
        <dbReference type="EMBL" id="CCF84488.1"/>
    </source>
</evidence>
<organism evidence="4 5">
    <name type="scientific">Nitrolancea hollandica Lb</name>
    <dbReference type="NCBI Taxonomy" id="1129897"/>
    <lineage>
        <taxon>Bacteria</taxon>
        <taxon>Pseudomonadati</taxon>
        <taxon>Thermomicrobiota</taxon>
        <taxon>Thermomicrobia</taxon>
        <taxon>Sphaerobacterales</taxon>
        <taxon>Sphaerobacterineae</taxon>
        <taxon>Sphaerobacteraceae</taxon>
        <taxon>Nitrolancea</taxon>
    </lineage>
</organism>
<keyword evidence="4" id="KW-0413">Isomerase</keyword>
<sequence length="141" mass="15212">MSIDRVLGPPRLHHVGILVDDLDDAIARYRTLGFPEPDIFDIADQGVRVASFNAGAGYVEILAPTTPESGVARYLESRGPGIHHVAYAVPDLESALSRLEAAGFELIDRSPRTGVHGWRIAFIHPRSCSGVLTELVQADSA</sequence>
<keyword evidence="2" id="KW-0479">Metal-binding</keyword>
<dbReference type="InterPro" id="IPR051785">
    <property type="entry name" value="MMCE/EMCE_epimerase"/>
</dbReference>
<feature type="domain" description="VOC" evidence="3">
    <location>
        <begin position="11"/>
        <end position="138"/>
    </location>
</feature>
<evidence type="ECO:0000313" key="5">
    <source>
        <dbReference type="Proteomes" id="UP000004221"/>
    </source>
</evidence>
<dbReference type="PROSITE" id="PS51819">
    <property type="entry name" value="VOC"/>
    <property type="match status" value="1"/>
</dbReference>
<dbReference type="PANTHER" id="PTHR43048:SF3">
    <property type="entry name" value="METHYLMALONYL-COA EPIMERASE, MITOCHONDRIAL"/>
    <property type="match status" value="1"/>
</dbReference>
<dbReference type="Pfam" id="PF13669">
    <property type="entry name" value="Glyoxalase_4"/>
    <property type="match status" value="1"/>
</dbReference>
<dbReference type="InterPro" id="IPR029068">
    <property type="entry name" value="Glyas_Bleomycin-R_OHBP_Dase"/>
</dbReference>
<dbReference type="AlphaFoldDB" id="I4EIH6"/>
<dbReference type="InterPro" id="IPR017515">
    <property type="entry name" value="MeMalonyl-CoA_epimerase"/>
</dbReference>
<evidence type="ECO:0000256" key="1">
    <source>
        <dbReference type="ARBA" id="ARBA00009308"/>
    </source>
</evidence>
<dbReference type="OrthoDB" id="9788468at2"/>
<keyword evidence="5" id="KW-1185">Reference proteome</keyword>
<dbReference type="Proteomes" id="UP000004221">
    <property type="component" value="Unassembled WGS sequence"/>
</dbReference>
<dbReference type="InterPro" id="IPR037523">
    <property type="entry name" value="VOC_core"/>
</dbReference>
<name>I4EIH6_9BACT</name>
<gene>
    <name evidence="4" type="ORF">NITHO_350002</name>
</gene>